<comment type="caution">
    <text evidence="6">The sequence shown here is derived from an EMBL/GenBank/DDBJ whole genome shotgun (WGS) entry which is preliminary data.</text>
</comment>
<feature type="domain" description="MurNAc-LAA" evidence="5">
    <location>
        <begin position="92"/>
        <end position="250"/>
    </location>
</feature>
<dbReference type="CDD" id="cd02696">
    <property type="entry name" value="MurNAc-LAA"/>
    <property type="match status" value="1"/>
</dbReference>
<keyword evidence="3" id="KW-0378">Hydrolase</keyword>
<dbReference type="GO" id="GO:0009253">
    <property type="term" value="P:peptidoglycan catabolic process"/>
    <property type="evidence" value="ECO:0007669"/>
    <property type="project" value="InterPro"/>
</dbReference>
<evidence type="ECO:0000259" key="5">
    <source>
        <dbReference type="SMART" id="SM00646"/>
    </source>
</evidence>
<dbReference type="InterPro" id="IPR002508">
    <property type="entry name" value="MurNAc-LAA_cat"/>
</dbReference>
<keyword evidence="4" id="KW-0732">Signal</keyword>
<dbReference type="Gene3D" id="3.40.630.40">
    <property type="entry name" value="Zn-dependent exopeptidases"/>
    <property type="match status" value="1"/>
</dbReference>
<organism evidence="6 7">
    <name type="scientific">Flavobacterium rivulicola</name>
    <dbReference type="NCBI Taxonomy" id="2732161"/>
    <lineage>
        <taxon>Bacteria</taxon>
        <taxon>Pseudomonadati</taxon>
        <taxon>Bacteroidota</taxon>
        <taxon>Flavobacteriia</taxon>
        <taxon>Flavobacteriales</taxon>
        <taxon>Flavobacteriaceae</taxon>
        <taxon>Flavobacterium</taxon>
    </lineage>
</organism>
<feature type="chain" id="PRO_5031067201" description="N-acetylmuramoyl-L-alanine amidase" evidence="4">
    <location>
        <begin position="27"/>
        <end position="378"/>
    </location>
</feature>
<proteinExistence type="predicted"/>
<sequence length="378" mass="42095">MGFQKNIKSYLSVLMLLSVLTVFGQAKTNKFVVVLDAGHGGKDPGNSYHGFVEKEIALKTTLKVGEMLEREKDFEVVYTRKNDTFVELVNRPKIANKTNANLFVSIHCNSVSNQTPSGTETFVMGLSRSDMNLEVAKNENSVILLEDNYKTTYQGFDPKKPETLLGLEMIKEANLISSIDLASAIQDNFTHNLNRKSRGIKQQPLWVLDAAVMPGVLIELGFLSNKEEGEFLNSEEGQNKMAKQIAKAIIKYKKSYFDGVVVSEAPETPEDTIKKVEKPSVQTPVVSKPEETQMAPSAEGSYKIQLFASSKKRALTSPDFKGLKTITYTFENNLYKYFYGNANDLEEAKKMFNEAKRQGFSDAFIVTTIGGKTSAVKI</sequence>
<dbReference type="EC" id="3.5.1.28" evidence="2"/>
<evidence type="ECO:0000256" key="1">
    <source>
        <dbReference type="ARBA" id="ARBA00001561"/>
    </source>
</evidence>
<dbReference type="FunFam" id="3.40.630.40:FF:000005">
    <property type="entry name" value="N-acetylmuramoyl-L-alanine amidase (AmiA)"/>
    <property type="match status" value="1"/>
</dbReference>
<dbReference type="SUPFAM" id="SSF53187">
    <property type="entry name" value="Zn-dependent exopeptidases"/>
    <property type="match status" value="1"/>
</dbReference>
<dbReference type="RefSeq" id="WP_171222500.1">
    <property type="nucleotide sequence ID" value="NZ_CP121446.1"/>
</dbReference>
<evidence type="ECO:0000313" key="6">
    <source>
        <dbReference type="EMBL" id="NNT72322.1"/>
    </source>
</evidence>
<dbReference type="SMART" id="SM00646">
    <property type="entry name" value="Ami_3"/>
    <property type="match status" value="1"/>
</dbReference>
<dbReference type="InterPro" id="IPR050695">
    <property type="entry name" value="N-acetylmuramoyl_amidase_3"/>
</dbReference>
<dbReference type="Proteomes" id="UP000536509">
    <property type="component" value="Unassembled WGS sequence"/>
</dbReference>
<keyword evidence="7" id="KW-1185">Reference proteome</keyword>
<reference evidence="6 7" key="1">
    <citation type="submission" date="2020-05" db="EMBL/GenBank/DDBJ databases">
        <title>Draft genome of Flavobacterium sp. IMCC34852.</title>
        <authorList>
            <person name="Song J."/>
            <person name="Cho J.-C."/>
        </authorList>
    </citation>
    <scope>NUCLEOTIDE SEQUENCE [LARGE SCALE GENOMIC DNA]</scope>
    <source>
        <strain evidence="6 7">IMCC34852</strain>
    </source>
</reference>
<evidence type="ECO:0000313" key="7">
    <source>
        <dbReference type="Proteomes" id="UP000536509"/>
    </source>
</evidence>
<dbReference type="GO" id="GO:0008745">
    <property type="term" value="F:N-acetylmuramoyl-L-alanine amidase activity"/>
    <property type="evidence" value="ECO:0007669"/>
    <property type="project" value="UniProtKB-EC"/>
</dbReference>
<dbReference type="PANTHER" id="PTHR30404:SF0">
    <property type="entry name" value="N-ACETYLMURAMOYL-L-ALANINE AMIDASE AMIC"/>
    <property type="match status" value="1"/>
</dbReference>
<dbReference type="EMBL" id="JABEVX010000004">
    <property type="protein sequence ID" value="NNT72322.1"/>
    <property type="molecule type" value="Genomic_DNA"/>
</dbReference>
<gene>
    <name evidence="6" type="ORF">HKT18_08865</name>
</gene>
<evidence type="ECO:0000256" key="2">
    <source>
        <dbReference type="ARBA" id="ARBA00011901"/>
    </source>
</evidence>
<dbReference type="PANTHER" id="PTHR30404">
    <property type="entry name" value="N-ACETYLMURAMOYL-L-ALANINE AMIDASE"/>
    <property type="match status" value="1"/>
</dbReference>
<dbReference type="GO" id="GO:0030288">
    <property type="term" value="C:outer membrane-bounded periplasmic space"/>
    <property type="evidence" value="ECO:0007669"/>
    <property type="project" value="TreeGrafter"/>
</dbReference>
<name>A0A7Y3RAF5_9FLAO</name>
<evidence type="ECO:0000256" key="3">
    <source>
        <dbReference type="ARBA" id="ARBA00022801"/>
    </source>
</evidence>
<accession>A0A7Y3RAF5</accession>
<protein>
    <recommendedName>
        <fullName evidence="2">N-acetylmuramoyl-L-alanine amidase</fullName>
        <ecNumber evidence="2">3.5.1.28</ecNumber>
    </recommendedName>
</protein>
<feature type="signal peptide" evidence="4">
    <location>
        <begin position="1"/>
        <end position="26"/>
    </location>
</feature>
<comment type="catalytic activity">
    <reaction evidence="1">
        <text>Hydrolyzes the link between N-acetylmuramoyl residues and L-amino acid residues in certain cell-wall glycopeptides.</text>
        <dbReference type="EC" id="3.5.1.28"/>
    </reaction>
</comment>
<dbReference type="Pfam" id="PF01520">
    <property type="entry name" value="Amidase_3"/>
    <property type="match status" value="1"/>
</dbReference>
<dbReference type="AlphaFoldDB" id="A0A7Y3RAF5"/>
<evidence type="ECO:0000256" key="4">
    <source>
        <dbReference type="SAM" id="SignalP"/>
    </source>
</evidence>